<dbReference type="GO" id="GO:0005886">
    <property type="term" value="C:plasma membrane"/>
    <property type="evidence" value="ECO:0007669"/>
    <property type="project" value="TreeGrafter"/>
</dbReference>
<evidence type="ECO:0000256" key="5">
    <source>
        <dbReference type="SAM" id="Phobius"/>
    </source>
</evidence>
<gene>
    <name evidence="7" type="ORF">RRG08_043835</name>
</gene>
<dbReference type="GO" id="GO:0007189">
    <property type="term" value="P:adenylate cyclase-activating G protein-coupled receptor signaling pathway"/>
    <property type="evidence" value="ECO:0007669"/>
    <property type="project" value="TreeGrafter"/>
</dbReference>
<dbReference type="InterPro" id="IPR017452">
    <property type="entry name" value="GPCR_Rhodpsn_7TM"/>
</dbReference>
<dbReference type="PROSITE" id="PS50262">
    <property type="entry name" value="G_PROTEIN_RECEP_F1_2"/>
    <property type="match status" value="1"/>
</dbReference>
<evidence type="ECO:0000259" key="6">
    <source>
        <dbReference type="PROSITE" id="PS50262"/>
    </source>
</evidence>
<evidence type="ECO:0000313" key="7">
    <source>
        <dbReference type="EMBL" id="KAK3761945.1"/>
    </source>
</evidence>
<accession>A0AAE0Z3D2</accession>
<evidence type="ECO:0000256" key="2">
    <source>
        <dbReference type="ARBA" id="ARBA00022692"/>
    </source>
</evidence>
<protein>
    <recommendedName>
        <fullName evidence="6">G-protein coupled receptors family 1 profile domain-containing protein</fullName>
    </recommendedName>
</protein>
<evidence type="ECO:0000256" key="3">
    <source>
        <dbReference type="ARBA" id="ARBA00022989"/>
    </source>
</evidence>
<feature type="domain" description="G-protein coupled receptors family 1 profile" evidence="6">
    <location>
        <begin position="1"/>
        <end position="62"/>
    </location>
</feature>
<keyword evidence="3 5" id="KW-1133">Transmembrane helix</keyword>
<dbReference type="SUPFAM" id="SSF81321">
    <property type="entry name" value="Family A G protein-coupled receptor-like"/>
    <property type="match status" value="1"/>
</dbReference>
<comment type="subcellular location">
    <subcellularLocation>
        <location evidence="1">Membrane</location>
    </subcellularLocation>
</comment>
<name>A0AAE0Z3D2_9GAST</name>
<evidence type="ECO:0000256" key="1">
    <source>
        <dbReference type="ARBA" id="ARBA00004370"/>
    </source>
</evidence>
<dbReference type="Gene3D" id="1.20.1070.10">
    <property type="entry name" value="Rhodopsin 7-helix transmembrane proteins"/>
    <property type="match status" value="1"/>
</dbReference>
<sequence length="158" mass="17366">MRPDLNLARRLAFVAFTDVLCWLPIGILGFLVLDGQILGGEAYAWMAVFVVSVNSALSPVLYSLPVIRNYLVKVITKRIALKKKKNLIAVNCSHSTHAGPNLHDVCVFSELELPPLALSLRVVSIWPITSTSALDSTKDQIEVKLEDDENSLYCSSPS</sequence>
<keyword evidence="8" id="KW-1185">Reference proteome</keyword>
<dbReference type="Proteomes" id="UP001283361">
    <property type="component" value="Unassembled WGS sequence"/>
</dbReference>
<dbReference type="PANTHER" id="PTHR24372:SF77">
    <property type="entry name" value="G-PROTEIN COUPLED RECEPTORS FAMILY 1 PROFILE DOMAIN-CONTAINING PROTEIN"/>
    <property type="match status" value="1"/>
</dbReference>
<keyword evidence="2 5" id="KW-0812">Transmembrane</keyword>
<dbReference type="GO" id="GO:0009755">
    <property type="term" value="P:hormone-mediated signaling pathway"/>
    <property type="evidence" value="ECO:0007669"/>
    <property type="project" value="TreeGrafter"/>
</dbReference>
<evidence type="ECO:0000313" key="8">
    <source>
        <dbReference type="Proteomes" id="UP001283361"/>
    </source>
</evidence>
<proteinExistence type="predicted"/>
<keyword evidence="4 5" id="KW-0472">Membrane</keyword>
<evidence type="ECO:0000256" key="4">
    <source>
        <dbReference type="ARBA" id="ARBA00023136"/>
    </source>
</evidence>
<feature type="transmembrane region" description="Helical" evidence="5">
    <location>
        <begin position="12"/>
        <end position="31"/>
    </location>
</feature>
<dbReference type="AlphaFoldDB" id="A0AAE0Z3D2"/>
<dbReference type="PANTHER" id="PTHR24372">
    <property type="entry name" value="GLYCOPROTEIN HORMONE RECEPTOR"/>
    <property type="match status" value="1"/>
</dbReference>
<organism evidence="7 8">
    <name type="scientific">Elysia crispata</name>
    <name type="common">lettuce slug</name>
    <dbReference type="NCBI Taxonomy" id="231223"/>
    <lineage>
        <taxon>Eukaryota</taxon>
        <taxon>Metazoa</taxon>
        <taxon>Spiralia</taxon>
        <taxon>Lophotrochozoa</taxon>
        <taxon>Mollusca</taxon>
        <taxon>Gastropoda</taxon>
        <taxon>Heterobranchia</taxon>
        <taxon>Euthyneura</taxon>
        <taxon>Panpulmonata</taxon>
        <taxon>Sacoglossa</taxon>
        <taxon>Placobranchoidea</taxon>
        <taxon>Plakobranchidae</taxon>
        <taxon>Elysia</taxon>
    </lineage>
</organism>
<feature type="transmembrane region" description="Helical" evidence="5">
    <location>
        <begin position="43"/>
        <end position="64"/>
    </location>
</feature>
<reference evidence="7" key="1">
    <citation type="journal article" date="2023" name="G3 (Bethesda)">
        <title>A reference genome for the long-term kleptoplast-retaining sea slug Elysia crispata morphotype clarki.</title>
        <authorList>
            <person name="Eastman K.E."/>
            <person name="Pendleton A.L."/>
            <person name="Shaikh M.A."/>
            <person name="Suttiyut T."/>
            <person name="Ogas R."/>
            <person name="Tomko P."/>
            <person name="Gavelis G."/>
            <person name="Widhalm J.R."/>
            <person name="Wisecaver J.H."/>
        </authorList>
    </citation>
    <scope>NUCLEOTIDE SEQUENCE</scope>
    <source>
        <strain evidence="7">ECLA1</strain>
    </source>
</reference>
<comment type="caution">
    <text evidence="7">The sequence shown here is derived from an EMBL/GenBank/DDBJ whole genome shotgun (WGS) entry which is preliminary data.</text>
</comment>
<dbReference type="GO" id="GO:0008528">
    <property type="term" value="F:G protein-coupled peptide receptor activity"/>
    <property type="evidence" value="ECO:0007669"/>
    <property type="project" value="TreeGrafter"/>
</dbReference>
<dbReference type="EMBL" id="JAWDGP010004800">
    <property type="protein sequence ID" value="KAK3761945.1"/>
    <property type="molecule type" value="Genomic_DNA"/>
</dbReference>